<feature type="domain" description="Calcineurin-like phosphoesterase" evidence="4">
    <location>
        <begin position="152"/>
        <end position="359"/>
    </location>
</feature>
<dbReference type="GO" id="GO:0046872">
    <property type="term" value="F:metal ion binding"/>
    <property type="evidence" value="ECO:0007669"/>
    <property type="project" value="InterPro"/>
</dbReference>
<dbReference type="CDD" id="cd00839">
    <property type="entry name" value="MPP_PAPs"/>
    <property type="match status" value="1"/>
</dbReference>
<dbReference type="Pfam" id="PF16656">
    <property type="entry name" value="Pur_ac_phosph_N"/>
    <property type="match status" value="1"/>
</dbReference>
<dbReference type="GeneID" id="111130189"/>
<gene>
    <name evidence="8" type="primary">LOC111130189</name>
</gene>
<dbReference type="PANTHER" id="PTHR45867:SF3">
    <property type="entry name" value="ACID PHOSPHATASE TYPE 7"/>
    <property type="match status" value="1"/>
</dbReference>
<dbReference type="Pfam" id="PF00149">
    <property type="entry name" value="Metallophos"/>
    <property type="match status" value="1"/>
</dbReference>
<evidence type="ECO:0000256" key="3">
    <source>
        <dbReference type="RuleBase" id="RU361203"/>
    </source>
</evidence>
<evidence type="ECO:0000313" key="8">
    <source>
        <dbReference type="RefSeq" id="XP_022332664.1"/>
    </source>
</evidence>
<dbReference type="KEGG" id="cvn:111130189"/>
<comment type="catalytic activity">
    <reaction evidence="3">
        <text>a phosphate monoester + H2O = an alcohol + phosphate</text>
        <dbReference type="Rhea" id="RHEA:15017"/>
        <dbReference type="ChEBI" id="CHEBI:15377"/>
        <dbReference type="ChEBI" id="CHEBI:30879"/>
        <dbReference type="ChEBI" id="CHEBI:43474"/>
        <dbReference type="ChEBI" id="CHEBI:67140"/>
        <dbReference type="EC" id="3.1.3.2"/>
    </reaction>
</comment>
<protein>
    <recommendedName>
        <fullName evidence="3">Purple acid phosphatase</fullName>
        <ecNumber evidence="3">3.1.3.2</ecNumber>
    </recommendedName>
</protein>
<dbReference type="EC" id="3.1.3.2" evidence="3"/>
<keyword evidence="3" id="KW-0378">Hydrolase</keyword>
<keyword evidence="2" id="KW-0325">Glycoprotein</keyword>
<keyword evidence="1" id="KW-0732">Signal</keyword>
<dbReference type="GO" id="GO:0003993">
    <property type="term" value="F:acid phosphatase activity"/>
    <property type="evidence" value="ECO:0007669"/>
    <property type="project" value="UniProtKB-EC"/>
</dbReference>
<organism evidence="7 8">
    <name type="scientific">Crassostrea virginica</name>
    <name type="common">Eastern oyster</name>
    <dbReference type="NCBI Taxonomy" id="6565"/>
    <lineage>
        <taxon>Eukaryota</taxon>
        <taxon>Metazoa</taxon>
        <taxon>Spiralia</taxon>
        <taxon>Lophotrochozoa</taxon>
        <taxon>Mollusca</taxon>
        <taxon>Bivalvia</taxon>
        <taxon>Autobranchia</taxon>
        <taxon>Pteriomorphia</taxon>
        <taxon>Ostreida</taxon>
        <taxon>Ostreoidea</taxon>
        <taxon>Ostreidae</taxon>
        <taxon>Crassostrea</taxon>
    </lineage>
</organism>
<feature type="domain" description="Purple acid phosphatase C-terminal" evidence="5">
    <location>
        <begin position="384"/>
        <end position="446"/>
    </location>
</feature>
<dbReference type="AlphaFoldDB" id="A0A8B8DYU0"/>
<dbReference type="Proteomes" id="UP000694844">
    <property type="component" value="Chromosome 4"/>
</dbReference>
<dbReference type="RefSeq" id="XP_022332664.1">
    <property type="nucleotide sequence ID" value="XM_022476956.1"/>
</dbReference>
<evidence type="ECO:0000256" key="2">
    <source>
        <dbReference type="ARBA" id="ARBA00023180"/>
    </source>
</evidence>
<dbReference type="Gene3D" id="2.60.40.380">
    <property type="entry name" value="Purple acid phosphatase-like, N-terminal"/>
    <property type="match status" value="1"/>
</dbReference>
<dbReference type="InterPro" id="IPR025733">
    <property type="entry name" value="PAPs_C"/>
</dbReference>
<dbReference type="InterPro" id="IPR041792">
    <property type="entry name" value="MPP_PAP"/>
</dbReference>
<evidence type="ECO:0000259" key="4">
    <source>
        <dbReference type="Pfam" id="PF00149"/>
    </source>
</evidence>
<dbReference type="InterPro" id="IPR029052">
    <property type="entry name" value="Metallo-depent_PP-like"/>
</dbReference>
<evidence type="ECO:0000256" key="1">
    <source>
        <dbReference type="ARBA" id="ARBA00022729"/>
    </source>
</evidence>
<dbReference type="PANTHER" id="PTHR45867">
    <property type="entry name" value="PURPLE ACID PHOSPHATASE"/>
    <property type="match status" value="1"/>
</dbReference>
<dbReference type="InterPro" id="IPR008963">
    <property type="entry name" value="Purple_acid_Pase-like_N"/>
</dbReference>
<dbReference type="InterPro" id="IPR015914">
    <property type="entry name" value="PAPs_N"/>
</dbReference>
<dbReference type="SUPFAM" id="SSF49363">
    <property type="entry name" value="Purple acid phosphatase, N-terminal domain"/>
    <property type="match status" value="1"/>
</dbReference>
<dbReference type="SUPFAM" id="SSF56300">
    <property type="entry name" value="Metallo-dependent phosphatases"/>
    <property type="match status" value="1"/>
</dbReference>
<accession>A0A8B8DYU0</accession>
<evidence type="ECO:0000313" key="7">
    <source>
        <dbReference type="Proteomes" id="UP000694844"/>
    </source>
</evidence>
<keyword evidence="7" id="KW-1185">Reference proteome</keyword>
<feature type="domain" description="Purple acid phosphatase N-terminal" evidence="6">
    <location>
        <begin position="51"/>
        <end position="141"/>
    </location>
</feature>
<comment type="similarity">
    <text evidence="3">Belongs to the metallophosphoesterase superfamily. Purple acid phosphatase family.</text>
</comment>
<sequence length="458" mass="52319">MFRNGAICNGVKSSFRGDERKLAQPRKIMQLLYHLVVLVCFGFTNSENALPEQVHLSFGRDSTQVYVTWSTMNITQNATCLYGVGSLTQQAKGTTTKFVDGGTEQHTQYIHRVVLTHLQPGKKHMYQCGNGKTFSKVFTFKALPGGSDFGVRVALFGDMGSVNAQSLPRLLKDVQNDMYDAIFHVGDFAYDMDSDNGKNGDRFMQAIEPIAASVPYMTCPGNHENNYNFSNYKNRFTMPRDERGELMYYSFNMGPLHVISISTEYFFFINYGILQPIHMYEWLEKDLQEASKPENRAKQPWIIAMGHRPMYCSNNDNNDCTHHESLVRIGIPFIHVLGMEKVMYKYGVDLMFWAHEHSYERLWPVYDRKVYNGSLDAPYTNPRAPVHVITGSAGCIEDHTPFKNNTAPWSAFRSIDYGYTRMNVMNATHLYVEQVSDDKDGKIIDSFTLIKDKHGPYS</sequence>
<reference evidence="8" key="1">
    <citation type="submission" date="2025-08" db="UniProtKB">
        <authorList>
            <consortium name="RefSeq"/>
        </authorList>
    </citation>
    <scope>IDENTIFICATION</scope>
    <source>
        <tissue evidence="8">Whole sample</tissue>
    </source>
</reference>
<dbReference type="OrthoDB" id="45007at2759"/>
<proteinExistence type="inferred from homology"/>
<evidence type="ECO:0000259" key="6">
    <source>
        <dbReference type="Pfam" id="PF16656"/>
    </source>
</evidence>
<evidence type="ECO:0000259" key="5">
    <source>
        <dbReference type="Pfam" id="PF14008"/>
    </source>
</evidence>
<dbReference type="InterPro" id="IPR004843">
    <property type="entry name" value="Calcineurin-like_PHP"/>
</dbReference>
<name>A0A8B8DYU0_CRAVI</name>
<dbReference type="Gene3D" id="3.60.21.10">
    <property type="match status" value="1"/>
</dbReference>
<dbReference type="Pfam" id="PF14008">
    <property type="entry name" value="Metallophos_C"/>
    <property type="match status" value="1"/>
</dbReference>